<dbReference type="Pfam" id="PF04932">
    <property type="entry name" value="Wzy_C"/>
    <property type="match status" value="1"/>
</dbReference>
<dbReference type="PANTHER" id="PTHR37422:SF13">
    <property type="entry name" value="LIPOPOLYSACCHARIDE BIOSYNTHESIS PROTEIN PA4999-RELATED"/>
    <property type="match status" value="1"/>
</dbReference>
<evidence type="ECO:0000256" key="3">
    <source>
        <dbReference type="ARBA" id="ARBA00022989"/>
    </source>
</evidence>
<evidence type="ECO:0000256" key="4">
    <source>
        <dbReference type="ARBA" id="ARBA00023136"/>
    </source>
</evidence>
<name>A0A2X3CSF0_KLEPN</name>
<feature type="transmembrane region" description="Helical" evidence="5">
    <location>
        <begin position="20"/>
        <end position="47"/>
    </location>
</feature>
<dbReference type="GO" id="GO:0016020">
    <property type="term" value="C:membrane"/>
    <property type="evidence" value="ECO:0007669"/>
    <property type="project" value="UniProtKB-SubCell"/>
</dbReference>
<keyword evidence="3 5" id="KW-1133">Transmembrane helix</keyword>
<evidence type="ECO:0000259" key="6">
    <source>
        <dbReference type="Pfam" id="PF04932"/>
    </source>
</evidence>
<sequence length="400" mass="44584">MSTLKVSNFARQGYSIVFPLFLFFSAIFCMSTRTNNLLHLSILLLLLSLVRQENRQALAGVLREQWQTWTLLAAFFIYYALSNVWGHTPQHIDSPITHGVYLTGYLLLMTMLLRDGRTRRLAMLAVVGGITVLSLWTLIIDHTLVLTERAVSPENPGPTNVIDLAGYCGIGILICGMLLKEKASHWLYLPVVIMLVMLLLTQSRGPIIALVLAVGCTLHLHVFTRRNLLIAAALAVLVALLLVMTPVGDMLLARFEELGTQSGLRLSIWHHTLSEMASQPWLGRGFSYELDFINYSGEHITTTHSVYMGALLKGGIVGYCCCWRSLPAGYGRRGASAIPTAATVWRSCFMRWCLWPRRGCLSSAIPGKPGCCSGCRWALRSAKGWRKNANKKGRQRPFLY</sequence>
<keyword evidence="4 5" id="KW-0472">Membrane</keyword>
<feature type="transmembrane region" description="Helical" evidence="5">
    <location>
        <begin position="68"/>
        <end position="86"/>
    </location>
</feature>
<comment type="subcellular location">
    <subcellularLocation>
        <location evidence="1">Membrane</location>
        <topology evidence="1">Multi-pass membrane protein</topology>
    </subcellularLocation>
</comment>
<reference evidence="7 8" key="1">
    <citation type="submission" date="2018-06" db="EMBL/GenBank/DDBJ databases">
        <authorList>
            <consortium name="Pathogen Informatics"/>
            <person name="Doyle S."/>
        </authorList>
    </citation>
    <scope>NUCLEOTIDE SEQUENCE [LARGE SCALE GENOMIC DNA]</scope>
    <source>
        <strain evidence="7 8">NCTC9645</strain>
    </source>
</reference>
<evidence type="ECO:0000313" key="7">
    <source>
        <dbReference type="EMBL" id="SQC20242.1"/>
    </source>
</evidence>
<proteinExistence type="predicted"/>
<keyword evidence="2 5" id="KW-0812">Transmembrane</keyword>
<feature type="transmembrane region" description="Helical" evidence="5">
    <location>
        <begin position="207"/>
        <end position="223"/>
    </location>
</feature>
<organism evidence="7 8">
    <name type="scientific">Klebsiella pneumoniae</name>
    <dbReference type="NCBI Taxonomy" id="573"/>
    <lineage>
        <taxon>Bacteria</taxon>
        <taxon>Pseudomonadati</taxon>
        <taxon>Pseudomonadota</taxon>
        <taxon>Gammaproteobacteria</taxon>
        <taxon>Enterobacterales</taxon>
        <taxon>Enterobacteriaceae</taxon>
        <taxon>Klebsiella/Raoultella group</taxon>
        <taxon>Klebsiella</taxon>
        <taxon>Klebsiella pneumoniae complex</taxon>
    </lineage>
</organism>
<accession>A0A2X3CSF0</accession>
<evidence type="ECO:0000256" key="1">
    <source>
        <dbReference type="ARBA" id="ARBA00004141"/>
    </source>
</evidence>
<protein>
    <submittedName>
        <fullName evidence="7">Polymerase</fullName>
    </submittedName>
</protein>
<feature type="transmembrane region" description="Helical" evidence="5">
    <location>
        <begin position="121"/>
        <end position="140"/>
    </location>
</feature>
<evidence type="ECO:0000256" key="5">
    <source>
        <dbReference type="SAM" id="Phobius"/>
    </source>
</evidence>
<feature type="transmembrane region" description="Helical" evidence="5">
    <location>
        <begin position="186"/>
        <end position="201"/>
    </location>
</feature>
<dbReference type="Proteomes" id="UP000250675">
    <property type="component" value="Unassembled WGS sequence"/>
</dbReference>
<dbReference type="InterPro" id="IPR007016">
    <property type="entry name" value="O-antigen_ligase-rel_domated"/>
</dbReference>
<dbReference type="InterPro" id="IPR051533">
    <property type="entry name" value="WaaL-like"/>
</dbReference>
<feature type="domain" description="O-antigen ligase-related" evidence="6">
    <location>
        <begin position="191"/>
        <end position="319"/>
    </location>
</feature>
<feature type="transmembrane region" description="Helical" evidence="5">
    <location>
        <begin position="160"/>
        <end position="179"/>
    </location>
</feature>
<gene>
    <name evidence="7" type="ORF">NCTC9645_01478</name>
</gene>
<dbReference type="AlphaFoldDB" id="A0A2X3CSF0"/>
<evidence type="ECO:0000313" key="8">
    <source>
        <dbReference type="Proteomes" id="UP000250675"/>
    </source>
</evidence>
<dbReference type="PANTHER" id="PTHR37422">
    <property type="entry name" value="TEICHURONIC ACID BIOSYNTHESIS PROTEIN TUAE"/>
    <property type="match status" value="1"/>
</dbReference>
<evidence type="ECO:0000256" key="2">
    <source>
        <dbReference type="ARBA" id="ARBA00022692"/>
    </source>
</evidence>
<feature type="transmembrane region" description="Helical" evidence="5">
    <location>
        <begin position="228"/>
        <end position="248"/>
    </location>
</feature>
<dbReference type="EMBL" id="UASO01000004">
    <property type="protein sequence ID" value="SQC20242.1"/>
    <property type="molecule type" value="Genomic_DNA"/>
</dbReference>